<dbReference type="Gene3D" id="3.40.309.10">
    <property type="entry name" value="Aldehyde Dehydrogenase, Chain A, domain 2"/>
    <property type="match status" value="1"/>
</dbReference>
<dbReference type="GO" id="GO:0005739">
    <property type="term" value="C:mitochondrion"/>
    <property type="evidence" value="ECO:0007669"/>
    <property type="project" value="TreeGrafter"/>
</dbReference>
<dbReference type="GO" id="GO:0055129">
    <property type="term" value="P:L-proline biosynthetic process"/>
    <property type="evidence" value="ECO:0007669"/>
    <property type="project" value="UniProtKB-UniPathway"/>
</dbReference>
<keyword evidence="5" id="KW-0521">NADP</keyword>
<evidence type="ECO:0000256" key="5">
    <source>
        <dbReference type="ARBA" id="ARBA00022857"/>
    </source>
</evidence>
<dbReference type="EnsemblMetazoa" id="GAUT006925-RA">
    <property type="protein sequence ID" value="GAUT006925-PA"/>
    <property type="gene ID" value="GAUT006925"/>
</dbReference>
<protein>
    <recommendedName>
        <fullName evidence="2">glutamate-5-semialdehyde dehydrogenase</fullName>
        <ecNumber evidence="2">1.2.1.41</ecNumber>
    </recommendedName>
</protein>
<dbReference type="InterPro" id="IPR016162">
    <property type="entry name" value="Ald_DH_N"/>
</dbReference>
<dbReference type="AlphaFoldDB" id="A0A1A9UJJ5"/>
<dbReference type="PANTHER" id="PTHR11063:SF8">
    <property type="entry name" value="DELTA-1-PYRROLINE-5-CARBOXYLATE SYNTHASE"/>
    <property type="match status" value="1"/>
</dbReference>
<evidence type="ECO:0000256" key="3">
    <source>
        <dbReference type="ARBA" id="ARBA00022605"/>
    </source>
</evidence>
<dbReference type="SUPFAM" id="SSF53720">
    <property type="entry name" value="ALDH-like"/>
    <property type="match status" value="1"/>
</dbReference>
<evidence type="ECO:0000313" key="10">
    <source>
        <dbReference type="Proteomes" id="UP000078200"/>
    </source>
</evidence>
<dbReference type="InterPro" id="IPR016161">
    <property type="entry name" value="Ald_DH/histidinol_DH"/>
</dbReference>
<dbReference type="STRING" id="7395.A0A1A9UJJ5"/>
<dbReference type="UniPathway" id="UPA00098">
    <property type="reaction ID" value="UER00360"/>
</dbReference>
<dbReference type="Proteomes" id="UP000078200">
    <property type="component" value="Unassembled WGS sequence"/>
</dbReference>
<keyword evidence="10" id="KW-1185">Reference proteome</keyword>
<proteinExistence type="predicted"/>
<evidence type="ECO:0000313" key="9">
    <source>
        <dbReference type="EnsemblMetazoa" id="GAUT006925-PA"/>
    </source>
</evidence>
<accession>A0A1A9UJJ5</accession>
<dbReference type="GO" id="GO:0004350">
    <property type="term" value="F:glutamate-5-semialdehyde dehydrogenase activity"/>
    <property type="evidence" value="ECO:0007669"/>
    <property type="project" value="UniProtKB-EC"/>
</dbReference>
<dbReference type="Pfam" id="PF00171">
    <property type="entry name" value="Aldedh"/>
    <property type="match status" value="1"/>
</dbReference>
<feature type="domain" description="Aldehyde dehydrogenase" evidence="8">
    <location>
        <begin position="41"/>
        <end position="209"/>
    </location>
</feature>
<evidence type="ECO:0000256" key="7">
    <source>
        <dbReference type="ARBA" id="ARBA00049024"/>
    </source>
</evidence>
<comment type="pathway">
    <text evidence="1">Amino-acid biosynthesis; L-proline biosynthesis; L-glutamate 5-semialdehyde from L-glutamate: step 2/2.</text>
</comment>
<evidence type="ECO:0000256" key="1">
    <source>
        <dbReference type="ARBA" id="ARBA00004985"/>
    </source>
</evidence>
<dbReference type="InterPro" id="IPR015590">
    <property type="entry name" value="Aldehyde_DH_dom"/>
</dbReference>
<reference evidence="9" key="1">
    <citation type="submission" date="2020-05" db="UniProtKB">
        <authorList>
            <consortium name="EnsemblMetazoa"/>
        </authorList>
    </citation>
    <scope>IDENTIFICATION</scope>
    <source>
        <strain evidence="9">TTRI</strain>
    </source>
</reference>
<dbReference type="CDD" id="cd07079">
    <property type="entry name" value="ALDH_F18-19_ProA-GPR"/>
    <property type="match status" value="1"/>
</dbReference>
<dbReference type="InterPro" id="IPR000965">
    <property type="entry name" value="GPR_dom"/>
</dbReference>
<keyword evidence="4" id="KW-0641">Proline biosynthesis</keyword>
<name>A0A1A9UJJ5_GLOAU</name>
<dbReference type="VEuPathDB" id="VectorBase:GAUT006925"/>
<sequence length="316" mass="34099">MPISELRRTRLAENLDLTQVTVPIGVLLVIFESRPDSLPQVASLAIASGNGLLLKGGKEAANSNKALMELVKESLTTVGAEKAVSLVSTREEISDLLSMDDHIDLIIPRGSSDLVRSIQQQSLHIPVLGHAEGVCHVFIDKDADIQKALKIARDAKCDYPAACNAMETLLIHEDLMSGDIFNDVCNMLKREGVKIYSGPKLNQLLTFGPPAAKSLKHEYGALECCIEIVKDLDDAHFLKSVDSACVFHNASSRFADGFRFGLGAEVGISTARIHARGPVGVEGLLTTKWILRGRDHTAADFADGGGSVWLHESLPV</sequence>
<keyword evidence="6" id="KW-0560">Oxidoreductase</keyword>
<evidence type="ECO:0000256" key="6">
    <source>
        <dbReference type="ARBA" id="ARBA00023002"/>
    </source>
</evidence>
<comment type="catalytic activity">
    <reaction evidence="7">
        <text>L-glutamate 5-semialdehyde + phosphate + NADP(+) = L-glutamyl 5-phosphate + NADPH + H(+)</text>
        <dbReference type="Rhea" id="RHEA:19541"/>
        <dbReference type="ChEBI" id="CHEBI:15378"/>
        <dbReference type="ChEBI" id="CHEBI:43474"/>
        <dbReference type="ChEBI" id="CHEBI:57783"/>
        <dbReference type="ChEBI" id="CHEBI:58066"/>
        <dbReference type="ChEBI" id="CHEBI:58274"/>
        <dbReference type="ChEBI" id="CHEBI:58349"/>
        <dbReference type="EC" id="1.2.1.41"/>
    </reaction>
</comment>
<evidence type="ECO:0000259" key="8">
    <source>
        <dbReference type="Pfam" id="PF00171"/>
    </source>
</evidence>
<dbReference type="InterPro" id="IPR016163">
    <property type="entry name" value="Ald_DH_C"/>
</dbReference>
<dbReference type="EC" id="1.2.1.41" evidence="2"/>
<dbReference type="Gene3D" id="3.40.605.10">
    <property type="entry name" value="Aldehyde Dehydrogenase, Chain A, domain 1"/>
    <property type="match status" value="2"/>
</dbReference>
<organism evidence="9 10">
    <name type="scientific">Glossina austeni</name>
    <name type="common">Savannah tsetse fly</name>
    <dbReference type="NCBI Taxonomy" id="7395"/>
    <lineage>
        <taxon>Eukaryota</taxon>
        <taxon>Metazoa</taxon>
        <taxon>Ecdysozoa</taxon>
        <taxon>Arthropoda</taxon>
        <taxon>Hexapoda</taxon>
        <taxon>Insecta</taxon>
        <taxon>Pterygota</taxon>
        <taxon>Neoptera</taxon>
        <taxon>Endopterygota</taxon>
        <taxon>Diptera</taxon>
        <taxon>Brachycera</taxon>
        <taxon>Muscomorpha</taxon>
        <taxon>Hippoboscoidea</taxon>
        <taxon>Glossinidae</taxon>
        <taxon>Glossina</taxon>
    </lineage>
</organism>
<keyword evidence="3" id="KW-0028">Amino-acid biosynthesis</keyword>
<evidence type="ECO:0000256" key="2">
    <source>
        <dbReference type="ARBA" id="ARBA00013002"/>
    </source>
</evidence>
<dbReference type="PANTHER" id="PTHR11063">
    <property type="entry name" value="GLUTAMATE SEMIALDEHYDE DEHYDROGENASE"/>
    <property type="match status" value="1"/>
</dbReference>
<evidence type="ECO:0000256" key="4">
    <source>
        <dbReference type="ARBA" id="ARBA00022650"/>
    </source>
</evidence>